<reference evidence="2" key="5">
    <citation type="journal article" date="2021" name="G3 (Bethesda)">
        <title>Aegilops tauschii genome assembly Aet v5.0 features greater sequence contiguity and improved annotation.</title>
        <authorList>
            <person name="Wang L."/>
            <person name="Zhu T."/>
            <person name="Rodriguez J.C."/>
            <person name="Deal K.R."/>
            <person name="Dubcovsky J."/>
            <person name="McGuire P.E."/>
            <person name="Lux T."/>
            <person name="Spannagl M."/>
            <person name="Mayer K.F.X."/>
            <person name="Baldrich P."/>
            <person name="Meyers B.C."/>
            <person name="Huo N."/>
            <person name="Gu Y.Q."/>
            <person name="Zhou H."/>
            <person name="Devos K.M."/>
            <person name="Bennetzen J.L."/>
            <person name="Unver T."/>
            <person name="Budak H."/>
            <person name="Gulick P.J."/>
            <person name="Galiba G."/>
            <person name="Kalapos B."/>
            <person name="Nelson D.R."/>
            <person name="Li P."/>
            <person name="You F.M."/>
            <person name="Luo M.C."/>
            <person name="Dvorak J."/>
        </authorList>
    </citation>
    <scope>NUCLEOTIDE SEQUENCE [LARGE SCALE GENOMIC DNA]</scope>
    <source>
        <strain evidence="2">cv. AL8/78</strain>
    </source>
</reference>
<sequence length="85" mass="9598">ENWERISRTFSGSLAANFVKNIVPLFTSNEKAAEISKFFATRTKPGFERTLKQSLETVRISARWAEGIRSEPGLSQTVRELLAKP</sequence>
<dbReference type="Gene3D" id="1.25.50.20">
    <property type="match status" value="1"/>
</dbReference>
<dbReference type="Pfam" id="PF11838">
    <property type="entry name" value="ERAP1_C"/>
    <property type="match status" value="1"/>
</dbReference>
<accession>A0A453KPJ8</accession>
<reference evidence="3" key="1">
    <citation type="journal article" date="2014" name="Science">
        <title>Ancient hybridizations among the ancestral genomes of bread wheat.</title>
        <authorList>
            <consortium name="International Wheat Genome Sequencing Consortium,"/>
            <person name="Marcussen T."/>
            <person name="Sandve S.R."/>
            <person name="Heier L."/>
            <person name="Spannagl M."/>
            <person name="Pfeifer M."/>
            <person name="Jakobsen K.S."/>
            <person name="Wulff B.B."/>
            <person name="Steuernagel B."/>
            <person name="Mayer K.F."/>
            <person name="Olsen O.A."/>
        </authorList>
    </citation>
    <scope>NUCLEOTIDE SEQUENCE [LARGE SCALE GENOMIC DNA]</scope>
    <source>
        <strain evidence="3">cv. AL8/78</strain>
    </source>
</reference>
<evidence type="ECO:0000313" key="2">
    <source>
        <dbReference type="EnsemblPlants" id="AET5Gv20471200.29"/>
    </source>
</evidence>
<dbReference type="AlphaFoldDB" id="A0A453KPJ8"/>
<name>A0A453KPJ8_AEGTS</name>
<dbReference type="EnsemblPlants" id="AET5Gv20471200.29">
    <property type="protein sequence ID" value="AET5Gv20471200.29"/>
    <property type="gene ID" value="AET5Gv20471200"/>
</dbReference>
<evidence type="ECO:0000313" key="3">
    <source>
        <dbReference type="Proteomes" id="UP000015105"/>
    </source>
</evidence>
<feature type="domain" description="ERAP1-like C-terminal" evidence="1">
    <location>
        <begin position="1"/>
        <end position="59"/>
    </location>
</feature>
<protein>
    <recommendedName>
        <fullName evidence="1">ERAP1-like C-terminal domain-containing protein</fullName>
    </recommendedName>
</protein>
<evidence type="ECO:0000259" key="1">
    <source>
        <dbReference type="Pfam" id="PF11838"/>
    </source>
</evidence>
<organism evidence="2 3">
    <name type="scientific">Aegilops tauschii subsp. strangulata</name>
    <name type="common">Goatgrass</name>
    <dbReference type="NCBI Taxonomy" id="200361"/>
    <lineage>
        <taxon>Eukaryota</taxon>
        <taxon>Viridiplantae</taxon>
        <taxon>Streptophyta</taxon>
        <taxon>Embryophyta</taxon>
        <taxon>Tracheophyta</taxon>
        <taxon>Spermatophyta</taxon>
        <taxon>Magnoliopsida</taxon>
        <taxon>Liliopsida</taxon>
        <taxon>Poales</taxon>
        <taxon>Poaceae</taxon>
        <taxon>BOP clade</taxon>
        <taxon>Pooideae</taxon>
        <taxon>Triticodae</taxon>
        <taxon>Triticeae</taxon>
        <taxon>Triticinae</taxon>
        <taxon>Aegilops</taxon>
    </lineage>
</organism>
<reference evidence="2" key="4">
    <citation type="submission" date="2019-03" db="UniProtKB">
        <authorList>
            <consortium name="EnsemblPlants"/>
        </authorList>
    </citation>
    <scope>IDENTIFICATION</scope>
</reference>
<dbReference type="InterPro" id="IPR024571">
    <property type="entry name" value="ERAP1-like_C_dom"/>
</dbReference>
<proteinExistence type="predicted"/>
<reference evidence="3" key="2">
    <citation type="journal article" date="2017" name="Nat. Plants">
        <title>The Aegilops tauschii genome reveals multiple impacts of transposons.</title>
        <authorList>
            <person name="Zhao G."/>
            <person name="Zou C."/>
            <person name="Li K."/>
            <person name="Wang K."/>
            <person name="Li T."/>
            <person name="Gao L."/>
            <person name="Zhang X."/>
            <person name="Wang H."/>
            <person name="Yang Z."/>
            <person name="Liu X."/>
            <person name="Jiang W."/>
            <person name="Mao L."/>
            <person name="Kong X."/>
            <person name="Jiao Y."/>
            <person name="Jia J."/>
        </authorList>
    </citation>
    <scope>NUCLEOTIDE SEQUENCE [LARGE SCALE GENOMIC DNA]</scope>
    <source>
        <strain evidence="3">cv. AL8/78</strain>
    </source>
</reference>
<reference evidence="2" key="3">
    <citation type="journal article" date="2017" name="Nature">
        <title>Genome sequence of the progenitor of the wheat D genome Aegilops tauschii.</title>
        <authorList>
            <person name="Luo M.C."/>
            <person name="Gu Y.Q."/>
            <person name="Puiu D."/>
            <person name="Wang H."/>
            <person name="Twardziok S.O."/>
            <person name="Deal K.R."/>
            <person name="Huo N."/>
            <person name="Zhu T."/>
            <person name="Wang L."/>
            <person name="Wang Y."/>
            <person name="McGuire P.E."/>
            <person name="Liu S."/>
            <person name="Long H."/>
            <person name="Ramasamy R.K."/>
            <person name="Rodriguez J.C."/>
            <person name="Van S.L."/>
            <person name="Yuan L."/>
            <person name="Wang Z."/>
            <person name="Xia Z."/>
            <person name="Xiao L."/>
            <person name="Anderson O.D."/>
            <person name="Ouyang S."/>
            <person name="Liang Y."/>
            <person name="Zimin A.V."/>
            <person name="Pertea G."/>
            <person name="Qi P."/>
            <person name="Bennetzen J.L."/>
            <person name="Dai X."/>
            <person name="Dawson M.W."/>
            <person name="Muller H.G."/>
            <person name="Kugler K."/>
            <person name="Rivarola-Duarte L."/>
            <person name="Spannagl M."/>
            <person name="Mayer K.F.X."/>
            <person name="Lu F.H."/>
            <person name="Bevan M.W."/>
            <person name="Leroy P."/>
            <person name="Li P."/>
            <person name="You F.M."/>
            <person name="Sun Q."/>
            <person name="Liu Z."/>
            <person name="Lyons E."/>
            <person name="Wicker T."/>
            <person name="Salzberg S.L."/>
            <person name="Devos K.M."/>
            <person name="Dvorak J."/>
        </authorList>
    </citation>
    <scope>NUCLEOTIDE SEQUENCE [LARGE SCALE GENOMIC DNA]</scope>
    <source>
        <strain evidence="2">cv. AL8/78</strain>
    </source>
</reference>
<dbReference type="Gramene" id="AET5Gv20471200.29">
    <property type="protein sequence ID" value="AET5Gv20471200.29"/>
    <property type="gene ID" value="AET5Gv20471200"/>
</dbReference>
<keyword evidence="3" id="KW-1185">Reference proteome</keyword>
<dbReference type="Proteomes" id="UP000015105">
    <property type="component" value="Chromosome 5D"/>
</dbReference>